<proteinExistence type="predicted"/>
<gene>
    <name evidence="1" type="ORF">PMG11_08311</name>
</gene>
<dbReference type="Proteomes" id="UP000042958">
    <property type="component" value="Unassembled WGS sequence"/>
</dbReference>
<organism evidence="1 2">
    <name type="scientific">Penicillium brasilianum</name>
    <dbReference type="NCBI Taxonomy" id="104259"/>
    <lineage>
        <taxon>Eukaryota</taxon>
        <taxon>Fungi</taxon>
        <taxon>Dikarya</taxon>
        <taxon>Ascomycota</taxon>
        <taxon>Pezizomycotina</taxon>
        <taxon>Eurotiomycetes</taxon>
        <taxon>Eurotiomycetidae</taxon>
        <taxon>Eurotiales</taxon>
        <taxon>Aspergillaceae</taxon>
        <taxon>Penicillium</taxon>
    </lineage>
</organism>
<evidence type="ECO:0000313" key="1">
    <source>
        <dbReference type="EMBL" id="CEJ59699.1"/>
    </source>
</evidence>
<dbReference type="Gene3D" id="3.30.559.10">
    <property type="entry name" value="Chloramphenicol acetyltransferase-like domain"/>
    <property type="match status" value="2"/>
</dbReference>
<dbReference type="InterPro" id="IPR023213">
    <property type="entry name" value="CAT-like_dom_sf"/>
</dbReference>
<accession>A0A0F7TSL8</accession>
<evidence type="ECO:0000313" key="2">
    <source>
        <dbReference type="Proteomes" id="UP000042958"/>
    </source>
</evidence>
<protein>
    <recommendedName>
        <fullName evidence="3">LysR family regulatory protein</fullName>
    </recommendedName>
</protein>
<name>A0A0F7TSL8_PENBI</name>
<dbReference type="OrthoDB" id="21502at2759"/>
<keyword evidence="2" id="KW-1185">Reference proteome</keyword>
<reference evidence="2" key="1">
    <citation type="journal article" date="2015" name="Genome Announc.">
        <title>Draft genome sequence of the fungus Penicillium brasilianum MG11.</title>
        <authorList>
            <person name="Horn F."/>
            <person name="Linde J."/>
            <person name="Mattern D.J."/>
            <person name="Walther G."/>
            <person name="Guthke R."/>
            <person name="Brakhage A.A."/>
            <person name="Valiante V."/>
        </authorList>
    </citation>
    <scope>NUCLEOTIDE SEQUENCE [LARGE SCALE GENOMIC DNA]</scope>
    <source>
        <strain evidence="2">MG11</strain>
    </source>
</reference>
<dbReference type="AlphaFoldDB" id="A0A0F7TSL8"/>
<evidence type="ECO:0008006" key="3">
    <source>
        <dbReference type="Google" id="ProtNLM"/>
    </source>
</evidence>
<sequence length="494" mass="56196">MKVDQQFLDGQEEVYPLHKLDDIKSFRNNVIWMMRFNDVLDAEKLADALSRLLEIGDWKKLGGRFRFKADGKLQVVFQKSSVTGERNVFFTHDSYEMRIQDHKLASLLPNATDGPSTHLVSEDFRPFIARPNHPTFVQSVKRNEPPIALHVSSFKDATLVALSWPHVLIDASAGKALLSGWCSVLAGRELDVPVVTGAREDILLQAATSEKAENIEEFKLEKHRLTGVKLLFFYLRRLWDKLRNQPRQQRAIYIPEAVLNRLKAEIGQDIEKENQSSQDVPFASEGDMLIAWICQAVASTMPRPSPMVIMSFLDIRPRIPEIRRSTGVFLQNMILSTYAFLSAKTATGPIGVVAVSHRRHFAEQSTDKQTLCFLKSVYRDIDAAKNPRLCFGESNAVPILINNVSKAELIKLVDFGPAVLHQGESSETRRNPVGTMVAYWNEGLDRGWRDFNVCWMQGRDHQGDFWMMANFLPQAWAKLEGDLRRLYEQDVLGK</sequence>
<dbReference type="EMBL" id="CDHK01000007">
    <property type="protein sequence ID" value="CEJ59699.1"/>
    <property type="molecule type" value="Genomic_DNA"/>
</dbReference>